<evidence type="ECO:0008006" key="4">
    <source>
        <dbReference type="Google" id="ProtNLM"/>
    </source>
</evidence>
<dbReference type="Proteomes" id="UP000442535">
    <property type="component" value="Unassembled WGS sequence"/>
</dbReference>
<name>A0A7K0K5C9_9ACTO</name>
<feature type="transmembrane region" description="Helical" evidence="1">
    <location>
        <begin position="226"/>
        <end position="249"/>
    </location>
</feature>
<keyword evidence="1" id="KW-0472">Membrane</keyword>
<protein>
    <recommendedName>
        <fullName evidence="4">Zn-dependent proteases</fullName>
    </recommendedName>
</protein>
<organism evidence="2 3">
    <name type="scientific">Mobiluncus porci</name>
    <dbReference type="NCBI Taxonomy" id="2652278"/>
    <lineage>
        <taxon>Bacteria</taxon>
        <taxon>Bacillati</taxon>
        <taxon>Actinomycetota</taxon>
        <taxon>Actinomycetes</taxon>
        <taxon>Actinomycetales</taxon>
        <taxon>Actinomycetaceae</taxon>
        <taxon>Mobiluncus</taxon>
    </lineage>
</organism>
<feature type="transmembrane region" description="Helical" evidence="1">
    <location>
        <begin position="90"/>
        <end position="107"/>
    </location>
</feature>
<evidence type="ECO:0000313" key="3">
    <source>
        <dbReference type="Proteomes" id="UP000442535"/>
    </source>
</evidence>
<evidence type="ECO:0000313" key="2">
    <source>
        <dbReference type="EMBL" id="MST50648.1"/>
    </source>
</evidence>
<dbReference type="EMBL" id="VUMY01000026">
    <property type="protein sequence ID" value="MST50648.1"/>
    <property type="molecule type" value="Genomic_DNA"/>
</dbReference>
<sequence length="251" mass="27950">MLRSGDILEVRPGESPRVLRGVGMVITGNLLGCVHPYGKSGSEACRRIVERVVASVLGILLVCSLGVLVSYLIVHSFTFGFEWFIDDVPIFYQIIFVAFIAIVTSILHELGHIIFGKSFGVSGSVLWSTFRTNLNHIWVWSIPARFAAICSGLIIDVSCAAFLIVILPDSSQWLSSAVSTIIFRIVWEFNLTRKTDLRWYLCLLFDNPLLMINIEKGKYGLLVRSLGIAYDIALVILWPVLFVLSLIGVMI</sequence>
<proteinExistence type="predicted"/>
<accession>A0A7K0K5C9</accession>
<gene>
    <name evidence="2" type="ORF">FYJ63_10520</name>
</gene>
<reference evidence="2 3" key="1">
    <citation type="submission" date="2019-08" db="EMBL/GenBank/DDBJ databases">
        <title>In-depth cultivation of the pig gut microbiome towards novel bacterial diversity and tailored functional studies.</title>
        <authorList>
            <person name="Wylensek D."/>
            <person name="Hitch T.C.A."/>
            <person name="Clavel T."/>
        </authorList>
    </citation>
    <scope>NUCLEOTIDE SEQUENCE [LARGE SCALE GENOMIC DNA]</scope>
    <source>
        <strain evidence="2 3">RF-GAM-744-WT-7</strain>
    </source>
</reference>
<keyword evidence="3" id="KW-1185">Reference proteome</keyword>
<keyword evidence="1" id="KW-1133">Transmembrane helix</keyword>
<evidence type="ECO:0000256" key="1">
    <source>
        <dbReference type="SAM" id="Phobius"/>
    </source>
</evidence>
<keyword evidence="1" id="KW-0812">Transmembrane</keyword>
<feature type="transmembrane region" description="Helical" evidence="1">
    <location>
        <begin position="146"/>
        <end position="167"/>
    </location>
</feature>
<comment type="caution">
    <text evidence="2">The sequence shown here is derived from an EMBL/GenBank/DDBJ whole genome shotgun (WGS) entry which is preliminary data.</text>
</comment>
<dbReference type="AlphaFoldDB" id="A0A7K0K5C9"/>
<feature type="transmembrane region" description="Helical" evidence="1">
    <location>
        <begin position="52"/>
        <end position="74"/>
    </location>
</feature>